<dbReference type="InterPro" id="IPR010998">
    <property type="entry name" value="Integrase_recombinase_N"/>
</dbReference>
<dbReference type="RefSeq" id="WP_369940259.1">
    <property type="nucleotide sequence ID" value="NZ_JBCLUF010000003.1"/>
</dbReference>
<reference evidence="12 13" key="1">
    <citation type="submission" date="2024-03" db="EMBL/GenBank/DDBJ databases">
        <title>Mouse gut bacterial collection (mGBC) of GemPharmatech.</title>
        <authorList>
            <person name="He Y."/>
            <person name="Dong L."/>
            <person name="Wu D."/>
            <person name="Gao X."/>
            <person name="Lin Z."/>
        </authorList>
    </citation>
    <scope>NUCLEOTIDE SEQUENCE [LARGE SCALE GENOMIC DNA]</scope>
    <source>
        <strain evidence="12 13">15-30</strain>
    </source>
</reference>
<organism evidence="12 13">
    <name type="scientific">Ligilactobacillus faecis</name>
    <dbReference type="NCBI Taxonomy" id="762833"/>
    <lineage>
        <taxon>Bacteria</taxon>
        <taxon>Bacillati</taxon>
        <taxon>Bacillota</taxon>
        <taxon>Bacilli</taxon>
        <taxon>Lactobacillales</taxon>
        <taxon>Lactobacillaceae</taxon>
        <taxon>Ligilactobacillus</taxon>
    </lineage>
</organism>
<dbReference type="Gene3D" id="1.10.443.10">
    <property type="entry name" value="Intergrase catalytic core"/>
    <property type="match status" value="1"/>
</dbReference>
<sequence length="361" mass="41823">MRQEQYIQLRQELENQLPSYVREYTLDSNRSDSTKYEYLKEYLRFFTWLQNANIVDCPTDQIPTEVLENLRRLDIRAYIDTLLSEKKNDGKKRSPTTVNRTINALRSLFKYLTITSDGNDGKPYFEHNVMLSIESINSKETLNYRADSIEPQLYRGNIKFNFIDFVENIYENDFCSKRQRTFFLKNKTRDLAIIALLAGTGARVSEVANADISDVQLSTNTLFVLRKGNRRDSVPIAPWAIPYLEDYMTLRENMNTIDIPTKAVFIAKNHGKFNRITTTSVEIMIKKYSTAFGRPITPHKLRHTLASEIYSETKDLVLVSQQLGQKGTTATALYTHVGKEKQRDILDKISFRKVSDNKHGL</sequence>
<evidence type="ECO:0000256" key="4">
    <source>
        <dbReference type="ARBA" id="ARBA00022829"/>
    </source>
</evidence>
<evidence type="ECO:0000256" key="5">
    <source>
        <dbReference type="ARBA" id="ARBA00022908"/>
    </source>
</evidence>
<dbReference type="NCBIfam" id="NF003462">
    <property type="entry name" value="PRK05084.1"/>
    <property type="match status" value="1"/>
</dbReference>
<protein>
    <submittedName>
        <fullName evidence="12">Tyrosine recombinase XerS</fullName>
    </submittedName>
</protein>
<evidence type="ECO:0000313" key="13">
    <source>
        <dbReference type="Proteomes" id="UP001565236"/>
    </source>
</evidence>
<keyword evidence="8" id="KW-0131">Cell cycle</keyword>
<keyword evidence="3" id="KW-0132">Cell division</keyword>
<dbReference type="InterPro" id="IPR004107">
    <property type="entry name" value="Integrase_SAM-like_N"/>
</dbReference>
<dbReference type="PANTHER" id="PTHR30349:SF77">
    <property type="entry name" value="TYROSINE RECOMBINASE XERC"/>
    <property type="match status" value="1"/>
</dbReference>
<comment type="subcellular location">
    <subcellularLocation>
        <location evidence="1">Cytoplasm</location>
    </subcellularLocation>
</comment>
<keyword evidence="13" id="KW-1185">Reference proteome</keyword>
<accession>A0ABV4DQ34</accession>
<keyword evidence="5" id="KW-0229">DNA integration</keyword>
<dbReference type="InterPro" id="IPR013762">
    <property type="entry name" value="Integrase-like_cat_sf"/>
</dbReference>
<gene>
    <name evidence="12" type="primary">xerS</name>
    <name evidence="12" type="ORF">AALT52_01205</name>
</gene>
<dbReference type="PROSITE" id="PS51900">
    <property type="entry name" value="CB"/>
    <property type="match status" value="1"/>
</dbReference>
<evidence type="ECO:0000256" key="2">
    <source>
        <dbReference type="ARBA" id="ARBA00022490"/>
    </source>
</evidence>
<evidence type="ECO:0000259" key="11">
    <source>
        <dbReference type="PROSITE" id="PS51900"/>
    </source>
</evidence>
<dbReference type="EMBL" id="JBCLUF010000003">
    <property type="protein sequence ID" value="MEY8661516.1"/>
    <property type="molecule type" value="Genomic_DNA"/>
</dbReference>
<dbReference type="PROSITE" id="PS51898">
    <property type="entry name" value="TYR_RECOMBINASE"/>
    <property type="match status" value="1"/>
</dbReference>
<evidence type="ECO:0000256" key="6">
    <source>
        <dbReference type="ARBA" id="ARBA00023125"/>
    </source>
</evidence>
<evidence type="ECO:0000256" key="9">
    <source>
        <dbReference type="PROSITE-ProRule" id="PRU01248"/>
    </source>
</evidence>
<dbReference type="PANTHER" id="PTHR30349">
    <property type="entry name" value="PHAGE INTEGRASE-RELATED"/>
    <property type="match status" value="1"/>
</dbReference>
<dbReference type="InterPro" id="IPR050090">
    <property type="entry name" value="Tyrosine_recombinase_XerCD"/>
</dbReference>
<name>A0ABV4DQ34_9LACO</name>
<feature type="domain" description="Tyr recombinase" evidence="10">
    <location>
        <begin position="170"/>
        <end position="347"/>
    </location>
</feature>
<evidence type="ECO:0000313" key="12">
    <source>
        <dbReference type="EMBL" id="MEY8661516.1"/>
    </source>
</evidence>
<keyword evidence="7" id="KW-0233">DNA recombination</keyword>
<comment type="caution">
    <text evidence="12">The sequence shown here is derived from an EMBL/GenBank/DDBJ whole genome shotgun (WGS) entry which is preliminary data.</text>
</comment>
<dbReference type="Pfam" id="PF02899">
    <property type="entry name" value="Phage_int_SAM_1"/>
    <property type="match status" value="1"/>
</dbReference>
<evidence type="ECO:0000256" key="7">
    <source>
        <dbReference type="ARBA" id="ARBA00023172"/>
    </source>
</evidence>
<dbReference type="Gene3D" id="1.10.150.130">
    <property type="match status" value="1"/>
</dbReference>
<keyword evidence="6 9" id="KW-0238">DNA-binding</keyword>
<dbReference type="InterPro" id="IPR044068">
    <property type="entry name" value="CB"/>
</dbReference>
<evidence type="ECO:0000256" key="8">
    <source>
        <dbReference type="ARBA" id="ARBA00023306"/>
    </source>
</evidence>
<keyword evidence="2" id="KW-0963">Cytoplasm</keyword>
<evidence type="ECO:0000259" key="10">
    <source>
        <dbReference type="PROSITE" id="PS51898"/>
    </source>
</evidence>
<dbReference type="SUPFAM" id="SSF56349">
    <property type="entry name" value="DNA breaking-rejoining enzymes"/>
    <property type="match status" value="1"/>
</dbReference>
<dbReference type="InterPro" id="IPR002104">
    <property type="entry name" value="Integrase_catalytic"/>
</dbReference>
<feature type="domain" description="Core-binding (CB)" evidence="11">
    <location>
        <begin position="15"/>
        <end position="113"/>
    </location>
</feature>
<dbReference type="Proteomes" id="UP001565236">
    <property type="component" value="Unassembled WGS sequence"/>
</dbReference>
<proteinExistence type="predicted"/>
<dbReference type="Pfam" id="PF00589">
    <property type="entry name" value="Phage_integrase"/>
    <property type="match status" value="1"/>
</dbReference>
<dbReference type="InterPro" id="IPR011010">
    <property type="entry name" value="DNA_brk_join_enz"/>
</dbReference>
<evidence type="ECO:0000256" key="1">
    <source>
        <dbReference type="ARBA" id="ARBA00004496"/>
    </source>
</evidence>
<evidence type="ECO:0000256" key="3">
    <source>
        <dbReference type="ARBA" id="ARBA00022618"/>
    </source>
</evidence>
<keyword evidence="4" id="KW-0159">Chromosome partition</keyword>